<sequence length="409" mass="43522">MSDTAPAGPLDGITVLDLTAMLAGPFATMVLGDLGARIIKVESAEGDMVRPSARLPGNDDPKGFGGYFQSINRNKESIVIDLKSAGGKEIVRRLAARSDIVVENFRAGVMDRLGLSYEDLSALRPGLVYGCIRGFGDARTGRSPYADWPAFDVVAQAMGGIMGITGLAGGEPTKIGAGIGDTVPSLFLATGVLAALHRARATGESQFVDVGMYDSVLAVCERIVYQSSYFDENPGPEGSSHPLLCPFGLFPTTDGHVAIGCPRDHFWAILAEEMGQPALATDPRFRTNEDRVKHRAQTEALVRDWTARLSKQQIMERLGGRIPLGPVNRAGDIVTDPHVAARNMLATVEQPGPGGREVQIVNTPIHLLETPGGVRNRGPLLGEHTDRVLAEIGFGQDEIAQLHASGVVS</sequence>
<dbReference type="RefSeq" id="WP_043755120.1">
    <property type="nucleotide sequence ID" value="NZ_AQQX01000035.1"/>
</dbReference>
<evidence type="ECO:0000313" key="2">
    <source>
        <dbReference type="EMBL" id="KGM46527.1"/>
    </source>
</evidence>
<gene>
    <name evidence="2" type="ORF">ATO9_23370</name>
</gene>
<protein>
    <submittedName>
        <fullName evidence="2">Formyl-CoA transferase</fullName>
    </submittedName>
</protein>
<dbReference type="InterPro" id="IPR044855">
    <property type="entry name" value="CoA-Trfase_III_dom3_sf"/>
</dbReference>
<dbReference type="PANTHER" id="PTHR48207:SF3">
    <property type="entry name" value="SUCCINATE--HYDROXYMETHYLGLUTARATE COA-TRANSFERASE"/>
    <property type="match status" value="1"/>
</dbReference>
<dbReference type="STRING" id="1461694.ATO9_23370"/>
<organism evidence="2 3">
    <name type="scientific">Pseudooceanicola atlanticus</name>
    <dbReference type="NCBI Taxonomy" id="1461694"/>
    <lineage>
        <taxon>Bacteria</taxon>
        <taxon>Pseudomonadati</taxon>
        <taxon>Pseudomonadota</taxon>
        <taxon>Alphaproteobacteria</taxon>
        <taxon>Rhodobacterales</taxon>
        <taxon>Paracoccaceae</taxon>
        <taxon>Pseudooceanicola</taxon>
    </lineage>
</organism>
<dbReference type="PANTHER" id="PTHR48207">
    <property type="entry name" value="SUCCINATE--HYDROXYMETHYLGLUTARATE COA-TRANSFERASE"/>
    <property type="match status" value="1"/>
</dbReference>
<dbReference type="Proteomes" id="UP000030004">
    <property type="component" value="Unassembled WGS sequence"/>
</dbReference>
<comment type="caution">
    <text evidence="2">The sequence shown here is derived from an EMBL/GenBank/DDBJ whole genome shotgun (WGS) entry which is preliminary data.</text>
</comment>
<dbReference type="eggNOG" id="COG1804">
    <property type="taxonomic scope" value="Bacteria"/>
</dbReference>
<reference evidence="2 3" key="1">
    <citation type="journal article" date="2015" name="Antonie Van Leeuwenhoek">
        <title>Pseudooceanicola atlanticus gen. nov. sp. nov., isolated from surface seawater of the Atlantic Ocean and reclassification of Oceanicola batsensis, Oceanicola marinus, Oceanicola nitratireducens, Oceanicola nanhaiensis, Oceanicola antarcticus and Oceanicola flagellatus, as Pseudooceanicola batsensis comb. nov., Pseudooceanicola marinus comb. nov., Pseudooceanicola nitratireducens comb. nov., Pseudooceanicola nanhaiensis comb. nov., Pseudooceanicola antarcticus comb. nov., and Pseudooceanicola flagellatus comb. nov.</title>
        <authorList>
            <person name="Lai Q."/>
            <person name="Li G."/>
            <person name="Liu X."/>
            <person name="Du Y."/>
            <person name="Sun F."/>
            <person name="Shao Z."/>
        </authorList>
    </citation>
    <scope>NUCLEOTIDE SEQUENCE [LARGE SCALE GENOMIC DNA]</scope>
    <source>
        <strain evidence="2 3">22II-s11g</strain>
    </source>
</reference>
<dbReference type="GO" id="GO:0008410">
    <property type="term" value="F:CoA-transferase activity"/>
    <property type="evidence" value="ECO:0007669"/>
    <property type="project" value="TreeGrafter"/>
</dbReference>
<dbReference type="AlphaFoldDB" id="A0A0A0EBA2"/>
<evidence type="ECO:0000313" key="3">
    <source>
        <dbReference type="Proteomes" id="UP000030004"/>
    </source>
</evidence>
<proteinExistence type="predicted"/>
<dbReference type="OrthoDB" id="7208981at2"/>
<dbReference type="InterPro" id="IPR003673">
    <property type="entry name" value="CoA-Trfase_fam_III"/>
</dbReference>
<dbReference type="InterPro" id="IPR050483">
    <property type="entry name" value="CoA-transferase_III_domain"/>
</dbReference>
<dbReference type="Gene3D" id="3.40.50.10540">
    <property type="entry name" value="Crotonobetainyl-coa:carnitine coa-transferase, domain 1"/>
    <property type="match status" value="1"/>
</dbReference>
<dbReference type="SUPFAM" id="SSF89796">
    <property type="entry name" value="CoA-transferase family III (CaiB/BaiF)"/>
    <property type="match status" value="1"/>
</dbReference>
<evidence type="ECO:0000256" key="1">
    <source>
        <dbReference type="ARBA" id="ARBA00022679"/>
    </source>
</evidence>
<dbReference type="InterPro" id="IPR023606">
    <property type="entry name" value="CoA-Trfase_III_dom_1_sf"/>
</dbReference>
<dbReference type="Gene3D" id="3.30.1540.10">
    <property type="entry name" value="formyl-coa transferase, domain 3"/>
    <property type="match status" value="1"/>
</dbReference>
<dbReference type="Pfam" id="PF02515">
    <property type="entry name" value="CoA_transf_3"/>
    <property type="match status" value="1"/>
</dbReference>
<accession>A0A0A0EBA2</accession>
<name>A0A0A0EBA2_9RHOB</name>
<dbReference type="EMBL" id="AQQX01000035">
    <property type="protein sequence ID" value="KGM46527.1"/>
    <property type="molecule type" value="Genomic_DNA"/>
</dbReference>
<keyword evidence="3" id="KW-1185">Reference proteome</keyword>
<keyword evidence="1 2" id="KW-0808">Transferase</keyword>